<feature type="region of interest" description="Disordered" evidence="1">
    <location>
        <begin position="1"/>
        <end position="43"/>
    </location>
</feature>
<gene>
    <name evidence="3" type="primary">LOC121219891</name>
</gene>
<protein>
    <submittedName>
        <fullName evidence="3">Uncharacterized protein</fullName>
    </submittedName>
</protein>
<dbReference type="RefSeq" id="XP_040954534.1">
    <property type="nucleotide sequence ID" value="XM_041098600.1"/>
</dbReference>
<name>A0ABM3AI72_GOSHI</name>
<dbReference type="GeneID" id="121219891"/>
<reference evidence="2" key="1">
    <citation type="journal article" date="2020" name="Nat. Genet.">
        <title>Genomic diversifications of five Gossypium allopolyploid species and their impact on cotton improvement.</title>
        <authorList>
            <person name="Chen Z.J."/>
            <person name="Sreedasyam A."/>
            <person name="Ando A."/>
            <person name="Song Q."/>
            <person name="De Santiago L.M."/>
            <person name="Hulse-Kemp A.M."/>
            <person name="Ding M."/>
            <person name="Ye W."/>
            <person name="Kirkbride R.C."/>
            <person name="Jenkins J."/>
            <person name="Plott C."/>
            <person name="Lovell J."/>
            <person name="Lin Y.M."/>
            <person name="Vaughn R."/>
            <person name="Liu B."/>
            <person name="Simpson S."/>
            <person name="Scheffler B.E."/>
            <person name="Wen L."/>
            <person name="Saski C.A."/>
            <person name="Grover C.E."/>
            <person name="Hu G."/>
            <person name="Conover J.L."/>
            <person name="Carlson J.W."/>
            <person name="Shu S."/>
            <person name="Boston L.B."/>
            <person name="Williams M."/>
            <person name="Peterson D.G."/>
            <person name="McGee K."/>
            <person name="Jones D.C."/>
            <person name="Wendel J.F."/>
            <person name="Stelly D.M."/>
            <person name="Grimwood J."/>
            <person name="Schmutz J."/>
        </authorList>
    </citation>
    <scope>NUCLEOTIDE SEQUENCE [LARGE SCALE GENOMIC DNA]</scope>
    <source>
        <strain evidence="2">cv. TM-1</strain>
    </source>
</reference>
<evidence type="ECO:0000313" key="3">
    <source>
        <dbReference type="RefSeq" id="XP_040954534.1"/>
    </source>
</evidence>
<evidence type="ECO:0000256" key="1">
    <source>
        <dbReference type="SAM" id="MobiDB-lite"/>
    </source>
</evidence>
<evidence type="ECO:0000313" key="2">
    <source>
        <dbReference type="Proteomes" id="UP000818029"/>
    </source>
</evidence>
<proteinExistence type="predicted"/>
<organism evidence="2 3">
    <name type="scientific">Gossypium hirsutum</name>
    <name type="common">Upland cotton</name>
    <name type="synonym">Gossypium mexicanum</name>
    <dbReference type="NCBI Taxonomy" id="3635"/>
    <lineage>
        <taxon>Eukaryota</taxon>
        <taxon>Viridiplantae</taxon>
        <taxon>Streptophyta</taxon>
        <taxon>Embryophyta</taxon>
        <taxon>Tracheophyta</taxon>
        <taxon>Spermatophyta</taxon>
        <taxon>Magnoliopsida</taxon>
        <taxon>eudicotyledons</taxon>
        <taxon>Gunneridae</taxon>
        <taxon>Pentapetalae</taxon>
        <taxon>rosids</taxon>
        <taxon>malvids</taxon>
        <taxon>Malvales</taxon>
        <taxon>Malvaceae</taxon>
        <taxon>Malvoideae</taxon>
        <taxon>Gossypium</taxon>
    </lineage>
</organism>
<dbReference type="Proteomes" id="UP000818029">
    <property type="component" value="Chromosome D08"/>
</dbReference>
<accession>A0ABM3AI72</accession>
<reference evidence="3" key="2">
    <citation type="submission" date="2025-08" db="UniProtKB">
        <authorList>
            <consortium name="RefSeq"/>
        </authorList>
    </citation>
    <scope>IDENTIFICATION</scope>
</reference>
<sequence length="107" mass="11898">MPSGGWASLRRSSSGAPPLTRRPAKRDEGLLKPGSRRAMRSGFDWRRRRTLHPIFKPDSHDGERTSVDGATERFRCQRMSDAWLAGDRRASAVAKGRARRLSGAPGQ</sequence>
<keyword evidence="2" id="KW-1185">Reference proteome</keyword>